<dbReference type="AlphaFoldDB" id="A0A0D6JRE5"/>
<dbReference type="PANTHER" id="PTHR42951:SF4">
    <property type="entry name" value="ACYL-COENZYME A THIOESTERASE MBLAC2"/>
    <property type="match status" value="1"/>
</dbReference>
<dbReference type="CDD" id="cd07721">
    <property type="entry name" value="yflN-like_MBL-fold"/>
    <property type="match status" value="1"/>
</dbReference>
<dbReference type="InterPro" id="IPR001279">
    <property type="entry name" value="Metallo-B-lactamas"/>
</dbReference>
<name>A0A0D6JRE5_9EURY</name>
<evidence type="ECO:0000313" key="2">
    <source>
        <dbReference type="EMBL" id="CQR50476.1"/>
    </source>
</evidence>
<dbReference type="EMBL" id="CSTE01000002">
    <property type="protein sequence ID" value="CQR50476.1"/>
    <property type="molecule type" value="Genomic_DNA"/>
</dbReference>
<dbReference type="OrthoDB" id="197151at2157"/>
<accession>A0A0D6JRE5</accession>
<dbReference type="Pfam" id="PF00753">
    <property type="entry name" value="Lactamase_B"/>
    <property type="match status" value="1"/>
</dbReference>
<dbReference type="GO" id="GO:0016787">
    <property type="term" value="F:hydrolase activity"/>
    <property type="evidence" value="ECO:0007669"/>
    <property type="project" value="UniProtKB-KW"/>
</dbReference>
<dbReference type="InterPro" id="IPR036866">
    <property type="entry name" value="RibonucZ/Hydroxyglut_hydro"/>
</dbReference>
<gene>
    <name evidence="2" type="primary">yflN</name>
    <name evidence="2" type="ORF">BN996_01956</name>
</gene>
<sequence length="224" mass="24034">MTIPTDSVRRFRLRGVNAYLVSDGSETALVDAGTPWDRDRLLGGLARVDLDPGAIDRVLVTHFDLDHVGTLASLSLRDDVPIHLAEPDASHLTGASKPSLRSLKGAAQRALGSFVERPTNPVEVVRDGDELGGFVAYRTPGHTPGHTAFVHEDHGVAFVGDLVRESNGRLGTLPAFMATDAAENRRSVREFAARCPPVDVVAVGHGEPVTEYGYGALKRLADRL</sequence>
<reference evidence="3" key="1">
    <citation type="submission" date="2015-03" db="EMBL/GenBank/DDBJ databases">
        <authorList>
            <person name="Urmite Genomes"/>
        </authorList>
    </citation>
    <scope>NUCLEOTIDE SEQUENCE [LARGE SCALE GENOMIC DNA]</scope>
    <source>
        <strain evidence="3">Arc-Hr</strain>
    </source>
</reference>
<dbReference type="Gene3D" id="3.60.15.10">
    <property type="entry name" value="Ribonuclease Z/Hydroxyacylglutathione hydrolase-like"/>
    <property type="match status" value="1"/>
</dbReference>
<dbReference type="SUPFAM" id="SSF56281">
    <property type="entry name" value="Metallo-hydrolase/oxidoreductase"/>
    <property type="match status" value="1"/>
</dbReference>
<dbReference type="Proteomes" id="UP000198902">
    <property type="component" value="Unassembled WGS sequence"/>
</dbReference>
<keyword evidence="2" id="KW-0378">Hydrolase</keyword>
<evidence type="ECO:0000313" key="3">
    <source>
        <dbReference type="Proteomes" id="UP000198902"/>
    </source>
</evidence>
<feature type="domain" description="Metallo-beta-lactamase" evidence="1">
    <location>
        <begin position="15"/>
        <end position="205"/>
    </location>
</feature>
<dbReference type="RefSeq" id="WP_089778564.1">
    <property type="nucleotide sequence ID" value="NZ_CABLRR010000002.1"/>
</dbReference>
<organism evidence="2 3">
    <name type="scientific">Haloferax massiliensis</name>
    <dbReference type="NCBI Taxonomy" id="1476858"/>
    <lineage>
        <taxon>Archaea</taxon>
        <taxon>Methanobacteriati</taxon>
        <taxon>Methanobacteriota</taxon>
        <taxon>Stenosarchaea group</taxon>
        <taxon>Halobacteria</taxon>
        <taxon>Halobacteriales</taxon>
        <taxon>Haloferacaceae</taxon>
        <taxon>Haloferax</taxon>
    </lineage>
</organism>
<dbReference type="PANTHER" id="PTHR42951">
    <property type="entry name" value="METALLO-BETA-LACTAMASE DOMAIN-CONTAINING"/>
    <property type="match status" value="1"/>
</dbReference>
<dbReference type="InterPro" id="IPR050855">
    <property type="entry name" value="NDM-1-like"/>
</dbReference>
<protein>
    <submittedName>
        <fullName evidence="2">Putative metallo-hydrolase YflN</fullName>
    </submittedName>
</protein>
<evidence type="ECO:0000259" key="1">
    <source>
        <dbReference type="SMART" id="SM00849"/>
    </source>
</evidence>
<proteinExistence type="predicted"/>
<keyword evidence="3" id="KW-1185">Reference proteome</keyword>
<dbReference type="SMART" id="SM00849">
    <property type="entry name" value="Lactamase_B"/>
    <property type="match status" value="1"/>
</dbReference>